<organism evidence="1 2">
    <name type="scientific">Toxoplasma gondii ARI</name>
    <dbReference type="NCBI Taxonomy" id="1074872"/>
    <lineage>
        <taxon>Eukaryota</taxon>
        <taxon>Sar</taxon>
        <taxon>Alveolata</taxon>
        <taxon>Apicomplexa</taxon>
        <taxon>Conoidasida</taxon>
        <taxon>Coccidia</taxon>
        <taxon>Eucoccidiorida</taxon>
        <taxon>Eimeriorina</taxon>
        <taxon>Sarcocystidae</taxon>
        <taxon>Toxoplasma</taxon>
    </lineage>
</organism>
<sequence length="36" mass="4097">MQRFIVMGRGSSRAASDDHRWTAMLQALQQPSPTQH</sequence>
<keyword evidence="1" id="KW-0808">Transferase</keyword>
<proteinExistence type="predicted"/>
<comment type="caution">
    <text evidence="1">The sequence shown here is derived from an EMBL/GenBank/DDBJ whole genome shotgun (WGS) entry which is preliminary data.</text>
</comment>
<accession>A0A139Y1X0</accession>
<dbReference type="AlphaFoldDB" id="A0A139Y1X0"/>
<feature type="non-terminal residue" evidence="1">
    <location>
        <position position="36"/>
    </location>
</feature>
<evidence type="ECO:0000313" key="1">
    <source>
        <dbReference type="EMBL" id="KYF44925.1"/>
    </source>
</evidence>
<evidence type="ECO:0000313" key="2">
    <source>
        <dbReference type="Proteomes" id="UP000074247"/>
    </source>
</evidence>
<dbReference type="VEuPathDB" id="ToxoDB:TGARI_291980A"/>
<dbReference type="EMBL" id="AGQS02004245">
    <property type="protein sequence ID" value="KYF44925.1"/>
    <property type="molecule type" value="Genomic_DNA"/>
</dbReference>
<protein>
    <submittedName>
        <fullName evidence="1">HECT-domain (Ubiquitin-transferase) domain-containing protein</fullName>
    </submittedName>
</protein>
<gene>
    <name evidence="1" type="ORF">TGARI_291980A</name>
</gene>
<dbReference type="Proteomes" id="UP000074247">
    <property type="component" value="Unassembled WGS sequence"/>
</dbReference>
<reference evidence="1 2" key="1">
    <citation type="journal article" date="2016" name="Nat. Commun.">
        <title>Local admixture of amplified and diversified secreted pathogenesis determinants shapes mosaic Toxoplasma gondii genomes.</title>
        <authorList>
            <person name="Lorenzi H."/>
            <person name="Khan A."/>
            <person name="Behnke M.S."/>
            <person name="Namasivayam S."/>
            <person name="Swapna L.S."/>
            <person name="Hadjithomas M."/>
            <person name="Karamycheva S."/>
            <person name="Pinney D."/>
            <person name="Brunk B.P."/>
            <person name="Ajioka J.W."/>
            <person name="Ajzenberg D."/>
            <person name="Boothroyd J.C."/>
            <person name="Boyle J.P."/>
            <person name="Darde M.L."/>
            <person name="Diaz-Miranda M.A."/>
            <person name="Dubey J.P."/>
            <person name="Fritz H.M."/>
            <person name="Gennari S.M."/>
            <person name="Gregory B.D."/>
            <person name="Kim K."/>
            <person name="Saeij J.P."/>
            <person name="Su C."/>
            <person name="White M.W."/>
            <person name="Zhu X.Q."/>
            <person name="Howe D.K."/>
            <person name="Rosenthal B.M."/>
            <person name="Grigg M.E."/>
            <person name="Parkinson J."/>
            <person name="Liu L."/>
            <person name="Kissinger J.C."/>
            <person name="Roos D.S."/>
            <person name="Sibley L.D."/>
        </authorList>
    </citation>
    <scope>NUCLEOTIDE SEQUENCE [LARGE SCALE GENOMIC DNA]</scope>
    <source>
        <strain evidence="1 2">ARI</strain>
    </source>
</reference>
<dbReference type="GO" id="GO:0016740">
    <property type="term" value="F:transferase activity"/>
    <property type="evidence" value="ECO:0007669"/>
    <property type="project" value="UniProtKB-KW"/>
</dbReference>
<name>A0A139Y1X0_TOXGO</name>